<keyword evidence="1" id="KW-0812">Transmembrane</keyword>
<dbReference type="Proteomes" id="UP000267096">
    <property type="component" value="Unassembled WGS sequence"/>
</dbReference>
<dbReference type="OrthoDB" id="414698at2759"/>
<organism evidence="5">
    <name type="scientific">Anisakis simplex</name>
    <name type="common">Herring worm</name>
    <dbReference type="NCBI Taxonomy" id="6269"/>
    <lineage>
        <taxon>Eukaryota</taxon>
        <taxon>Metazoa</taxon>
        <taxon>Ecdysozoa</taxon>
        <taxon>Nematoda</taxon>
        <taxon>Chromadorea</taxon>
        <taxon>Rhabditida</taxon>
        <taxon>Spirurina</taxon>
        <taxon>Ascaridomorpha</taxon>
        <taxon>Ascaridoidea</taxon>
        <taxon>Anisakidae</taxon>
        <taxon>Anisakis</taxon>
        <taxon>Anisakis simplex complex</taxon>
    </lineage>
</organism>
<keyword evidence="4" id="KW-1185">Reference proteome</keyword>
<evidence type="ECO:0000259" key="2">
    <source>
        <dbReference type="Pfam" id="PF03959"/>
    </source>
</evidence>
<dbReference type="Gene3D" id="3.40.50.1820">
    <property type="entry name" value="alpha/beta hydrolase"/>
    <property type="match status" value="2"/>
</dbReference>
<protein>
    <submittedName>
        <fullName evidence="5">FSH1 domain-containing protein</fullName>
    </submittedName>
</protein>
<keyword evidence="1" id="KW-1133">Transmembrane helix</keyword>
<dbReference type="AlphaFoldDB" id="A0A0M3KIJ8"/>
<reference evidence="5" key="1">
    <citation type="submission" date="2017-02" db="UniProtKB">
        <authorList>
            <consortium name="WormBaseParasite"/>
        </authorList>
    </citation>
    <scope>IDENTIFICATION</scope>
</reference>
<dbReference type="InterPro" id="IPR029058">
    <property type="entry name" value="AB_hydrolase_fold"/>
</dbReference>
<proteinExistence type="predicted"/>
<dbReference type="InterPro" id="IPR005645">
    <property type="entry name" value="FSH-like_dom"/>
</dbReference>
<feature type="transmembrane region" description="Helical" evidence="1">
    <location>
        <begin position="44"/>
        <end position="62"/>
    </location>
</feature>
<reference evidence="3 4" key="2">
    <citation type="submission" date="2018-11" db="EMBL/GenBank/DDBJ databases">
        <authorList>
            <consortium name="Pathogen Informatics"/>
        </authorList>
    </citation>
    <scope>NUCLEOTIDE SEQUENCE [LARGE SCALE GENOMIC DNA]</scope>
</reference>
<dbReference type="WBParaSite" id="ASIM_0002081701-mRNA-1">
    <property type="protein sequence ID" value="ASIM_0002081701-mRNA-1"/>
    <property type="gene ID" value="ASIM_0002081701"/>
</dbReference>
<gene>
    <name evidence="3" type="ORF">ASIM_LOCUS20196</name>
</gene>
<dbReference type="Pfam" id="PF03959">
    <property type="entry name" value="FSH1"/>
    <property type="match status" value="1"/>
</dbReference>
<sequence length="130" mass="14604">ENHFSSHDVTDLCTGFDESVKAVVDFAAKEACFAFGFSLVLTCYRDYILLQGAAFAFLLAAMRQRGDRFRDAKLTVVIQLVGWENSAKLVDLFDKDLTEVIIHPGGHFVPTLSGYKETVNRFMQMVISRC</sequence>
<evidence type="ECO:0000313" key="3">
    <source>
        <dbReference type="EMBL" id="VDK74975.1"/>
    </source>
</evidence>
<dbReference type="EMBL" id="UYRR01038926">
    <property type="protein sequence ID" value="VDK74975.1"/>
    <property type="molecule type" value="Genomic_DNA"/>
</dbReference>
<accession>A0A0M3KIJ8</accession>
<name>A0A0M3KIJ8_ANISI</name>
<evidence type="ECO:0000313" key="4">
    <source>
        <dbReference type="Proteomes" id="UP000267096"/>
    </source>
</evidence>
<feature type="domain" description="Serine hydrolase" evidence="2">
    <location>
        <begin position="81"/>
        <end position="118"/>
    </location>
</feature>
<evidence type="ECO:0000256" key="1">
    <source>
        <dbReference type="SAM" id="Phobius"/>
    </source>
</evidence>
<keyword evidence="1" id="KW-0472">Membrane</keyword>
<evidence type="ECO:0000313" key="5">
    <source>
        <dbReference type="WBParaSite" id="ASIM_0002081701-mRNA-1"/>
    </source>
</evidence>